<comment type="caution">
    <text evidence="25">The sequence shown here is derived from an EMBL/GenBank/DDBJ whole genome shotgun (WGS) entry which is preliminary data.</text>
</comment>
<gene>
    <name evidence="25" type="ORF">OSB04_024863</name>
</gene>
<evidence type="ECO:0000256" key="1">
    <source>
        <dbReference type="ARBA" id="ARBA00012493"/>
    </source>
</evidence>
<dbReference type="InterPro" id="IPR056924">
    <property type="entry name" value="SH3_Tf2-1"/>
</dbReference>
<dbReference type="Pfam" id="PF17921">
    <property type="entry name" value="Integrase_H2C2"/>
    <property type="match status" value="1"/>
</dbReference>
<feature type="compositionally biased region" description="Polar residues" evidence="21">
    <location>
        <begin position="2612"/>
        <end position="2630"/>
    </location>
</feature>
<keyword evidence="2" id="KW-0645">Protease</keyword>
<evidence type="ECO:0000256" key="17">
    <source>
        <dbReference type="ARBA" id="ARBA00032154"/>
    </source>
</evidence>
<dbReference type="SUPFAM" id="SSF56672">
    <property type="entry name" value="DNA/RNA polymerases"/>
    <property type="match status" value="2"/>
</dbReference>
<dbReference type="PROSITE" id="PS00141">
    <property type="entry name" value="ASP_PROTEASE"/>
    <property type="match status" value="1"/>
</dbReference>
<evidence type="ECO:0000256" key="12">
    <source>
        <dbReference type="ARBA" id="ARBA00022918"/>
    </source>
</evidence>
<keyword evidence="20" id="KW-0863">Zinc-finger</keyword>
<evidence type="ECO:0000259" key="24">
    <source>
        <dbReference type="PROSITE" id="PS50994"/>
    </source>
</evidence>
<dbReference type="EMBL" id="JARYMX010000006">
    <property type="protein sequence ID" value="KAJ9545156.1"/>
    <property type="molecule type" value="Genomic_DNA"/>
</dbReference>
<dbReference type="Gene3D" id="1.10.340.70">
    <property type="match status" value="1"/>
</dbReference>
<dbReference type="PROSITE" id="PS50878">
    <property type="entry name" value="RT_POL"/>
    <property type="match status" value="1"/>
</dbReference>
<keyword evidence="26" id="KW-1185">Reference proteome</keyword>
<keyword evidence="10" id="KW-0460">Magnesium</keyword>
<dbReference type="InterPro" id="IPR005162">
    <property type="entry name" value="Retrotrans_gag_dom"/>
</dbReference>
<sequence>MVTTRRGSGSTGGEDQEIPDLRDVIASQVGEVLHSLLPGLFDQMKREMTELVTQQVQTATGGRVSGAGSSQSGHTRNVTFKDFMACQPPNFLGEKDPVISSRWVSEVEGAFLTSFSPAEVKVRFAANLLRKAAKDWWNVVCSSRTPEQVEAMTWEEFKGLFKAEFEPQVEIERLTNEFLYMKQTTESVSEITEKFLEKSRFCPNYVADETMKMYRYGQMLKAEIREFVLMTNCTNFQQMFEKARLREIELERQGKRKKEEHSQVPSNKKFKGIVQRSEGKREYPKCSKCGRNHPGECRPSLITCYKCGKTGHSSRDCRVAARLCFRCFQPGHFAHECPSAAASTQLSGVAPLKAIEAGPAKKVEIPKGRARVFQLTAEEAKVEPEVVTGIFPVNSKPALVLFDTGASKSFVSTSFCKGFPNVMGRLDEPLEVEIADEKSVIVRDIYRGNIIELGGVRFRVDLIPIPMKEINVVLGMSWLGRHGAWFDCEGQRVKIRNPSGGDLIITGNGMKRPPRTCSLAKARRYVKGGGMSYLLYVAEIAGEKKRKAVADVPVVRDFPDVFPEDLPGVPPERQVEFGIDLIPGAAPVAKAPYRLAPPEMQELSNQLEELLGKGFIRPSSSPWGAPILFVKKKDGSMRMCIDYRELNKLTVKNRYPLPRIDDLFDQLQGAAWFSKIDLRSGYHQVKVREEDVQKTAFRTRYGHFEFVVMPFGLTNAPAVFMDLMNRVCRPMLDKSVIVFIDDILIYSKSKEDHVIHLIEVLETLRRERLYAKFSKCDFWLQEVQFLGHLVNREGIKVDPAKIEAVMKWEVPKTPTEIRSFLGLAGYYRRFIQDFSKIAVPLTRLTRKNVKFVWGEEQQKAFELLRGKLCEAPVLTLPEGVDDMTVYCDASYHGLGCVLMQRGKVIAYASRQLKTHEVNYPTHDLELAAVVFALKLWRHYLYGVKCTIYTDHKSLRYFLDQQNLNMRQRRWLDVVKDYDCEILYHPGKANVVADALSRKVHGDVLRVPLMRLTVTTSLIELIKSSQFEAAKEENQKKERIKGQLVQLVTDSRGLLTRSGRVWVPVSCEARQTLLDEAHKSKFSIHPGATKMYRDLKTDYWWPGMKRDVARYVEKCLTCLRVKAEHQRPHGKLQPLDIPVWKWEHITMDLITKLPRTPRNVDAIWVIVDRLTKSAHFIAINESSSSEKLADIYVKEIVARHGVPVTIISDRDVRFTSRFWSKFHEDMGTKLQLSTAFHPQTDGQSERTIQTLEDMLRACVLDFGGSWDTYLPLAEFSYNNSFHASIGMPPYEMLYGRRCRTPVCWGEVGQRELGSTEIVQKTTESIELIRERLKTAQSRQKSYADRRRSDLEFSVGDKVLLKVSPWKGVIRFRKRGKLGPRFIGPFKVVARVGKVAYRLELPPELSLIHDTFHVSQLRKCLADESAHIPIDDIQVDERLNYVERPIAILERKTKSLRNKEIGLVKVQWEHRKGSEWTWEPEAEMRSNYPELFHDKAISGTKSWSVWEGQREGKSLKEIDTSEDADVIQPLDVSATQPPAPVCVEKELFHLRSKAVELDACRHKLKNFASILSEKDRHIKSLEHSYHEANAERINMSTQCEIAELSCSCFKNKFADLQTQLVVQFINNTMEKDFFYEKELIFGQTFANQCCQINQLKRRVSFLEESDSWDSCTCNSPITPDFRSTKPKLVLDPNVVYDVKVFLDADDPPSGYIPRKPVLPKAPAIKQICSPEPLASVSVINTEGAKGVGTDKGKSVKPHTPTVTQTRNSKSTDTSSLVKPIKGLDFHSSSFDVGENSKPKQPLKMLKSVCQTTANFKGGQSILVKPSPNSQLAFHADARTGDGTANVKPRRRRYRKKKNSFNAFPKWGGHDHAGLGYNPPSCNSNMRSKSVHINRSANSDNLTAFKNHICSLFDNYMRVDMPGNANAYSKSGSPHRERKEKMTKPNALPPVKSPKPKEKSEKDTSPVALSVSNGRTPMWQWGSHMWYFDSGAFRHVTGQRNILFDYVVRAEGFVKLVDKRRLPIIGYGSMTNGEHVIKNVRYVEGLPFNLLSSSQFCDGGYLVKTFILGSNIEDEDGNVILRARRNGHLYTTMFYAVPQQLETVVFLAKATKEESWLWHQRLSHQNFRDMNKLVSKHLVNGLPETRLSKDTLCSACEKGKMKKSSHPPRMETNCHHPLDMLHMDLCGPMRVESLARKKYMLVLVDEYSRYTWLEFLRAKSDAADLIIAFIKRIQVLLGRQVKKLRSDNGTEFRNAKLQSFLEDVGISHNFSAVRTPQQNGVVERKNRTLVEAARSMIAHSGVPLSLWAEAVSTACYTQNRTLIVKRTGKTAYEMVNKRKPNIRFFRVFGCVCYLLNNRDDLGKFDAKSDESIFIGYSHNSATYRVYNKRTRSIFESRYVDFSETEMYSSTSPSTDSSVFPELHTVSPPSTTVPTNSLGFDFVDLAEFDLTTLVGPIIVPAPADHSIPSSTTISADAFVNESTSCSTAVGETSSDSVEPVSVLNPITETESSSNTLIEETVLSPSQLSSTQPSPETTVEAVREQTVSTVLAPIPEVVPPPSPSRTYAEVVREPRPETVLNTDTDASLLSSAIRDENDSRNNMEYDPIPHSRKWTRSHSTTNIIGSPSAPVTTRSSKNDENLILFGGFLSKFEPTNTQDALTDPDWVRAMQDELAEFERNRVWRLVERPRKIRIIDLRWIFRNKKDENDLIIRNKARLVAKGYRQQEGIDYDETFAPVARIEAIRIFLAYAAHKNMKVFQMDVKCAFLNGELQEVVYVEQPEGFVDPKYPEHVYVLDKALYGLKQAPRAWYETLTIYLLESGYKKGTVDPTLFLRRSGNHLTVVQIYVDDIIFASTNPESCTEFEQIMKSRFQMSMMGELTFFLGLQVRQTPQGIFINQSKYTLDILKRFDFTGPKSASTPMSTSFQLDADTSGNPVDQKVYRAIIGSLLYLTASRPDIMFATCVCARFQCDPRESHLGAVKRILKYLKGTPNFGLWYPKDSGFELTAFTDSDHAGCKLNRKSTSGACQFLGDKLVSWSSRKQNCVSLSTAEAEYVAAACCCSQVLWMKIQLADYGYTMHRIPIYCDSSSAIQIAANPVQHSRTKHIDIRYHFIKDHVEKGNVELFFVESERQIADLFTKAFDEKRHYYLLSKLGMLDPPADF</sequence>
<dbReference type="Gene3D" id="3.30.420.10">
    <property type="entry name" value="Ribonuclease H-like superfamily/Ribonuclease H"/>
    <property type="match status" value="2"/>
</dbReference>
<dbReference type="GO" id="GO:0015074">
    <property type="term" value="P:DNA integration"/>
    <property type="evidence" value="ECO:0007669"/>
    <property type="project" value="UniProtKB-KW"/>
</dbReference>
<dbReference type="CDD" id="cd00303">
    <property type="entry name" value="retropepsin_like"/>
    <property type="match status" value="1"/>
</dbReference>
<dbReference type="Pfam" id="PF17917">
    <property type="entry name" value="RT_RNaseH"/>
    <property type="match status" value="1"/>
</dbReference>
<dbReference type="GO" id="GO:0006508">
    <property type="term" value="P:proteolysis"/>
    <property type="evidence" value="ECO:0007669"/>
    <property type="project" value="UniProtKB-KW"/>
</dbReference>
<keyword evidence="14" id="KW-0238">DNA-binding</keyword>
<dbReference type="Pfam" id="PF03732">
    <property type="entry name" value="Retrotrans_gag"/>
    <property type="match status" value="1"/>
</dbReference>
<dbReference type="SUPFAM" id="SSF50630">
    <property type="entry name" value="Acid proteases"/>
    <property type="match status" value="1"/>
</dbReference>
<keyword evidence="8" id="KW-0255">Endonuclease</keyword>
<dbReference type="PROSITE" id="PS50994">
    <property type="entry name" value="INTEGRASE"/>
    <property type="match status" value="2"/>
</dbReference>
<feature type="domain" description="Integrase catalytic" evidence="24">
    <location>
        <begin position="2170"/>
        <end position="2336"/>
    </location>
</feature>
<evidence type="ECO:0000256" key="2">
    <source>
        <dbReference type="ARBA" id="ARBA00022670"/>
    </source>
</evidence>
<evidence type="ECO:0000259" key="22">
    <source>
        <dbReference type="PROSITE" id="PS50158"/>
    </source>
</evidence>
<dbReference type="GO" id="GO:0008270">
    <property type="term" value="F:zinc ion binding"/>
    <property type="evidence" value="ECO:0007669"/>
    <property type="project" value="UniProtKB-KW"/>
</dbReference>
<feature type="compositionally biased region" description="Polar residues" evidence="21">
    <location>
        <begin position="1758"/>
        <end position="1773"/>
    </location>
</feature>
<dbReference type="FunFam" id="3.10.20.370:FF:000001">
    <property type="entry name" value="Retrovirus-related Pol polyprotein from transposon 17.6-like protein"/>
    <property type="match status" value="1"/>
</dbReference>
<dbReference type="GO" id="GO:0004519">
    <property type="term" value="F:endonuclease activity"/>
    <property type="evidence" value="ECO:0007669"/>
    <property type="project" value="UniProtKB-KW"/>
</dbReference>
<dbReference type="GO" id="GO:0006310">
    <property type="term" value="P:DNA recombination"/>
    <property type="evidence" value="ECO:0007669"/>
    <property type="project" value="UniProtKB-KW"/>
</dbReference>
<dbReference type="CDD" id="cd09274">
    <property type="entry name" value="RNase_HI_RT_Ty3"/>
    <property type="match status" value="1"/>
</dbReference>
<dbReference type="SMART" id="SM00343">
    <property type="entry name" value="ZnF_C2HC"/>
    <property type="match status" value="2"/>
</dbReference>
<evidence type="ECO:0000256" key="18">
    <source>
        <dbReference type="ARBA" id="ARBA00033113"/>
    </source>
</evidence>
<evidence type="ECO:0000256" key="5">
    <source>
        <dbReference type="ARBA" id="ARBA00022722"/>
    </source>
</evidence>
<dbReference type="SUPFAM" id="SSF57756">
    <property type="entry name" value="Retrovirus zinc finger-like domains"/>
    <property type="match status" value="1"/>
</dbReference>
<dbReference type="FunFam" id="3.10.10.10:FF:000007">
    <property type="entry name" value="Retrovirus-related Pol polyprotein from transposon 17.6-like Protein"/>
    <property type="match status" value="1"/>
</dbReference>
<dbReference type="InterPro" id="IPR025724">
    <property type="entry name" value="GAG-pre-integrase_dom"/>
</dbReference>
<dbReference type="Pfam" id="PF00098">
    <property type="entry name" value="zf-CCHC"/>
    <property type="match status" value="2"/>
</dbReference>
<dbReference type="InterPro" id="IPR043502">
    <property type="entry name" value="DNA/RNA_pol_sf"/>
</dbReference>
<evidence type="ECO:0000256" key="10">
    <source>
        <dbReference type="ARBA" id="ARBA00022842"/>
    </source>
</evidence>
<keyword evidence="11" id="KW-0229">DNA integration</keyword>
<proteinExistence type="predicted"/>
<evidence type="ECO:0000313" key="25">
    <source>
        <dbReference type="EMBL" id="KAJ9545156.1"/>
    </source>
</evidence>
<dbReference type="InterPro" id="IPR041373">
    <property type="entry name" value="RT_RNaseH"/>
</dbReference>
<dbReference type="Gene3D" id="3.30.70.270">
    <property type="match status" value="2"/>
</dbReference>
<keyword evidence="6" id="KW-0479">Metal-binding</keyword>
<dbReference type="InterPro" id="IPR057670">
    <property type="entry name" value="SH3_retrovirus"/>
</dbReference>
<dbReference type="CDD" id="cd01647">
    <property type="entry name" value="RT_LTR"/>
    <property type="match status" value="1"/>
</dbReference>
<dbReference type="Pfam" id="PF08284">
    <property type="entry name" value="RVP_2"/>
    <property type="match status" value="1"/>
</dbReference>
<evidence type="ECO:0000256" key="14">
    <source>
        <dbReference type="ARBA" id="ARBA00023125"/>
    </source>
</evidence>
<evidence type="ECO:0000256" key="3">
    <source>
        <dbReference type="ARBA" id="ARBA00022679"/>
    </source>
</evidence>
<dbReference type="CDD" id="cd09272">
    <property type="entry name" value="RNase_HI_RT_Ty1"/>
    <property type="match status" value="1"/>
</dbReference>
<dbReference type="SUPFAM" id="SSF53098">
    <property type="entry name" value="Ribonuclease H-like"/>
    <property type="match status" value="2"/>
</dbReference>
<evidence type="ECO:0000256" key="16">
    <source>
        <dbReference type="ARBA" id="ARBA00030524"/>
    </source>
</evidence>
<dbReference type="Pfam" id="PF13976">
    <property type="entry name" value="gag_pre-integrs"/>
    <property type="match status" value="1"/>
</dbReference>
<dbReference type="Pfam" id="PF07727">
    <property type="entry name" value="RVT_2"/>
    <property type="match status" value="1"/>
</dbReference>
<dbReference type="Gene3D" id="3.10.20.370">
    <property type="match status" value="1"/>
</dbReference>
<protein>
    <recommendedName>
        <fullName evidence="1">RNA-directed DNA polymerase</fullName>
        <ecNumber evidence="1">2.7.7.49</ecNumber>
    </recommendedName>
    <alternativeName>
        <fullName evidence="16">Gag-Pol-p199</fullName>
    </alternativeName>
    <alternativeName>
        <fullName evidence="17">TY1A-TY1B</fullName>
    </alternativeName>
    <alternativeName>
        <fullName evidence="18">p190</fullName>
    </alternativeName>
</protein>
<dbReference type="InterPro" id="IPR021109">
    <property type="entry name" value="Peptidase_aspartic_dom_sf"/>
</dbReference>
<evidence type="ECO:0000256" key="19">
    <source>
        <dbReference type="ARBA" id="ARBA00057243"/>
    </source>
</evidence>
<dbReference type="GO" id="GO:0003887">
    <property type="term" value="F:DNA-directed DNA polymerase activity"/>
    <property type="evidence" value="ECO:0007669"/>
    <property type="project" value="UniProtKB-KW"/>
</dbReference>
<dbReference type="Gene3D" id="2.40.70.10">
    <property type="entry name" value="Acid Proteases"/>
    <property type="match status" value="1"/>
</dbReference>
<feature type="region of interest" description="Disordered" evidence="21">
    <location>
        <begin position="2593"/>
        <end position="2630"/>
    </location>
</feature>
<evidence type="ECO:0000256" key="7">
    <source>
        <dbReference type="ARBA" id="ARBA00022750"/>
    </source>
</evidence>
<feature type="region of interest" description="Disordered" evidence="21">
    <location>
        <begin position="1743"/>
        <end position="1773"/>
    </location>
</feature>
<dbReference type="Gene3D" id="3.10.10.10">
    <property type="entry name" value="HIV Type 1 Reverse Transcriptase, subunit A, domain 1"/>
    <property type="match status" value="1"/>
</dbReference>
<keyword evidence="3" id="KW-0808">Transferase</keyword>
<dbReference type="GO" id="GO:0004190">
    <property type="term" value="F:aspartic-type endopeptidase activity"/>
    <property type="evidence" value="ECO:0007669"/>
    <property type="project" value="UniProtKB-KW"/>
</dbReference>
<dbReference type="InterPro" id="IPR001584">
    <property type="entry name" value="Integrase_cat-core"/>
</dbReference>
<keyword evidence="4" id="KW-0548">Nucleotidyltransferase</keyword>
<evidence type="ECO:0000256" key="6">
    <source>
        <dbReference type="ARBA" id="ARBA00022723"/>
    </source>
</evidence>
<evidence type="ECO:0000256" key="9">
    <source>
        <dbReference type="ARBA" id="ARBA00022801"/>
    </source>
</evidence>
<comment type="function">
    <text evidence="19">Capsid protein (CA) is the structural component of the virus-like particle (VLP), forming the shell that encapsulates the retrotransposons dimeric RNA genome. The particles are assembled from trimer-clustered units and there are holes in the capsid shells that allow for the diffusion of macromolecules. CA also has nucleocapsid-like chaperone activity, promoting primer tRNA(i)-Met annealing to the multipartite primer-binding site (PBS), dimerization of Ty1 RNA and initiation of reverse transcription.</text>
</comment>
<dbReference type="InterPro" id="IPR001878">
    <property type="entry name" value="Znf_CCHC"/>
</dbReference>
<dbReference type="PROSITE" id="PS50158">
    <property type="entry name" value="ZF_CCHC"/>
    <property type="match status" value="2"/>
</dbReference>
<keyword evidence="20" id="KW-0862">Zinc</keyword>
<dbReference type="Pfam" id="PF00078">
    <property type="entry name" value="RVT_1"/>
    <property type="match status" value="1"/>
</dbReference>
<dbReference type="EC" id="2.7.7.49" evidence="1"/>
<keyword evidence="9" id="KW-0378">Hydrolase</keyword>
<dbReference type="GO" id="GO:0003964">
    <property type="term" value="F:RNA-directed DNA polymerase activity"/>
    <property type="evidence" value="ECO:0007669"/>
    <property type="project" value="UniProtKB-KW"/>
</dbReference>
<dbReference type="InterPro" id="IPR001969">
    <property type="entry name" value="Aspartic_peptidase_AS"/>
</dbReference>
<dbReference type="FunFam" id="3.30.420.10:FF:000032">
    <property type="entry name" value="Retrovirus-related Pol polyprotein from transposon 297-like Protein"/>
    <property type="match status" value="1"/>
</dbReference>
<dbReference type="GO" id="GO:0003677">
    <property type="term" value="F:DNA binding"/>
    <property type="evidence" value="ECO:0007669"/>
    <property type="project" value="UniProtKB-KW"/>
</dbReference>
<dbReference type="InterPro" id="IPR000477">
    <property type="entry name" value="RT_dom"/>
</dbReference>
<feature type="domain" description="Reverse transcriptase" evidence="23">
    <location>
        <begin position="611"/>
        <end position="790"/>
    </location>
</feature>
<keyword evidence="13" id="KW-0239">DNA-directed DNA polymerase</keyword>
<dbReference type="InterPro" id="IPR050951">
    <property type="entry name" value="Retrovirus_Pol_polyprotein"/>
</dbReference>
<evidence type="ECO:0000256" key="11">
    <source>
        <dbReference type="ARBA" id="ARBA00022908"/>
    </source>
</evidence>
<dbReference type="InterPro" id="IPR012337">
    <property type="entry name" value="RNaseH-like_sf"/>
</dbReference>
<name>A0AA38SYM3_9ASTR</name>
<dbReference type="Pfam" id="PF25597">
    <property type="entry name" value="SH3_retrovirus"/>
    <property type="match status" value="1"/>
</dbReference>
<feature type="domain" description="CCHC-type" evidence="22">
    <location>
        <begin position="324"/>
        <end position="339"/>
    </location>
</feature>
<dbReference type="PANTHER" id="PTHR37984">
    <property type="entry name" value="PROTEIN CBG26694"/>
    <property type="match status" value="1"/>
</dbReference>
<dbReference type="Pfam" id="PF22936">
    <property type="entry name" value="Pol_BBD"/>
    <property type="match status" value="1"/>
</dbReference>
<feature type="domain" description="Integrase catalytic" evidence="24">
    <location>
        <begin position="1129"/>
        <end position="1296"/>
    </location>
</feature>
<evidence type="ECO:0000256" key="4">
    <source>
        <dbReference type="ARBA" id="ARBA00022695"/>
    </source>
</evidence>
<dbReference type="Gene3D" id="4.10.60.10">
    <property type="entry name" value="Zinc finger, CCHC-type"/>
    <property type="match status" value="1"/>
</dbReference>
<evidence type="ECO:0000256" key="15">
    <source>
        <dbReference type="ARBA" id="ARBA00023172"/>
    </source>
</evidence>
<evidence type="ECO:0000313" key="26">
    <source>
        <dbReference type="Proteomes" id="UP001172457"/>
    </source>
</evidence>
<dbReference type="InterPro" id="IPR041588">
    <property type="entry name" value="Integrase_H2C2"/>
</dbReference>
<dbReference type="Proteomes" id="UP001172457">
    <property type="component" value="Chromosome 6"/>
</dbReference>
<dbReference type="FunFam" id="3.30.70.270:FF:000026">
    <property type="entry name" value="Transposon Ty3-G Gag-Pol polyprotein"/>
    <property type="match status" value="1"/>
</dbReference>
<dbReference type="InterPro" id="IPR013103">
    <property type="entry name" value="RVT_2"/>
</dbReference>
<accession>A0AA38SYM3</accession>
<dbReference type="Pfam" id="PF00665">
    <property type="entry name" value="rve"/>
    <property type="match status" value="1"/>
</dbReference>
<dbReference type="InterPro" id="IPR054722">
    <property type="entry name" value="PolX-like_BBD"/>
</dbReference>
<feature type="compositionally biased region" description="Basic and acidic residues" evidence="21">
    <location>
        <begin position="1931"/>
        <end position="1940"/>
    </location>
</feature>
<keyword evidence="12" id="KW-0695">RNA-directed DNA polymerase</keyword>
<dbReference type="Pfam" id="PF24626">
    <property type="entry name" value="SH3_Tf2-1"/>
    <property type="match status" value="1"/>
</dbReference>
<reference evidence="25" key="1">
    <citation type="submission" date="2023-03" db="EMBL/GenBank/DDBJ databases">
        <title>Chromosome-scale reference genome and RAD-based genetic map of yellow starthistle (Centaurea solstitialis) reveal putative structural variation and QTLs associated with invader traits.</title>
        <authorList>
            <person name="Reatini B."/>
            <person name="Cang F.A."/>
            <person name="Jiang Q."/>
            <person name="Mckibben M.T.W."/>
            <person name="Barker M.S."/>
            <person name="Rieseberg L.H."/>
            <person name="Dlugosch K.M."/>
        </authorList>
    </citation>
    <scope>NUCLEOTIDE SEQUENCE</scope>
    <source>
        <strain evidence="25">CAN-66</strain>
        <tissue evidence="25">Leaf</tissue>
    </source>
</reference>
<evidence type="ECO:0000256" key="20">
    <source>
        <dbReference type="PROSITE-ProRule" id="PRU00047"/>
    </source>
</evidence>
<feature type="compositionally biased region" description="Basic and acidic residues" evidence="21">
    <location>
        <begin position="2593"/>
        <end position="2604"/>
    </location>
</feature>
<organism evidence="25 26">
    <name type="scientific">Centaurea solstitialis</name>
    <name type="common">yellow star-thistle</name>
    <dbReference type="NCBI Taxonomy" id="347529"/>
    <lineage>
        <taxon>Eukaryota</taxon>
        <taxon>Viridiplantae</taxon>
        <taxon>Streptophyta</taxon>
        <taxon>Embryophyta</taxon>
        <taxon>Tracheophyta</taxon>
        <taxon>Spermatophyta</taxon>
        <taxon>Magnoliopsida</taxon>
        <taxon>eudicotyledons</taxon>
        <taxon>Gunneridae</taxon>
        <taxon>Pentapetalae</taxon>
        <taxon>asterids</taxon>
        <taxon>campanulids</taxon>
        <taxon>Asterales</taxon>
        <taxon>Asteraceae</taxon>
        <taxon>Carduoideae</taxon>
        <taxon>Cardueae</taxon>
        <taxon>Centaureinae</taxon>
        <taxon>Centaurea</taxon>
    </lineage>
</organism>
<keyword evidence="7" id="KW-0064">Aspartyl protease</keyword>
<feature type="compositionally biased region" description="Basic and acidic residues" evidence="21">
    <location>
        <begin position="1952"/>
        <end position="1961"/>
    </location>
</feature>
<keyword evidence="5" id="KW-0540">Nuclease</keyword>
<dbReference type="InterPro" id="IPR036875">
    <property type="entry name" value="Znf_CCHC_sf"/>
</dbReference>
<keyword evidence="15" id="KW-0233">DNA recombination</keyword>
<evidence type="ECO:0000256" key="21">
    <source>
        <dbReference type="SAM" id="MobiDB-lite"/>
    </source>
</evidence>
<dbReference type="InterPro" id="IPR043128">
    <property type="entry name" value="Rev_trsase/Diguanyl_cyclase"/>
</dbReference>
<evidence type="ECO:0000256" key="8">
    <source>
        <dbReference type="ARBA" id="ARBA00022759"/>
    </source>
</evidence>
<evidence type="ECO:0000259" key="23">
    <source>
        <dbReference type="PROSITE" id="PS50878"/>
    </source>
</evidence>
<feature type="region of interest" description="Disordered" evidence="21">
    <location>
        <begin position="1922"/>
        <end position="1966"/>
    </location>
</feature>
<dbReference type="InterPro" id="IPR036397">
    <property type="entry name" value="RNaseH_sf"/>
</dbReference>
<feature type="domain" description="CCHC-type" evidence="22">
    <location>
        <begin position="304"/>
        <end position="318"/>
    </location>
</feature>
<dbReference type="PANTHER" id="PTHR37984:SF5">
    <property type="entry name" value="PROTEIN NYNRIN-LIKE"/>
    <property type="match status" value="1"/>
</dbReference>
<evidence type="ECO:0000256" key="13">
    <source>
        <dbReference type="ARBA" id="ARBA00022932"/>
    </source>
</evidence>